<proteinExistence type="inferred from homology"/>
<feature type="binding site" description="in other chain" evidence="7">
    <location>
        <position position="231"/>
    </location>
    <ligand>
        <name>IMP</name>
        <dbReference type="ChEBI" id="CHEBI:58053"/>
        <note>ligand shared between dimeric partners</note>
    </ligand>
</feature>
<dbReference type="InterPro" id="IPR042110">
    <property type="entry name" value="Adenylosuccinate_synth_dom2"/>
</dbReference>
<keyword evidence="9" id="KW-1185">Reference proteome</keyword>
<dbReference type="PANTHER" id="PTHR11846:SF0">
    <property type="entry name" value="ADENYLOSUCCINATE SYNTHETASE"/>
    <property type="match status" value="1"/>
</dbReference>
<keyword evidence="1 7" id="KW-0436">Ligase</keyword>
<reference evidence="8 9" key="1">
    <citation type="submission" date="2023-07" db="EMBL/GenBank/DDBJ databases">
        <title>Sorghum-associated microbial communities from plants grown in Nebraska, USA.</title>
        <authorList>
            <person name="Schachtman D."/>
        </authorList>
    </citation>
    <scope>NUCLEOTIDE SEQUENCE [LARGE SCALE GENOMIC DNA]</scope>
    <source>
        <strain evidence="8 9">DS1307</strain>
    </source>
</reference>
<evidence type="ECO:0000256" key="3">
    <source>
        <dbReference type="ARBA" id="ARBA00022741"/>
    </source>
</evidence>
<keyword evidence="2 7" id="KW-0479">Metal-binding</keyword>
<organism evidence="8 9">
    <name type="scientific">Neorhizobium huautlense</name>
    <dbReference type="NCBI Taxonomy" id="67774"/>
    <lineage>
        <taxon>Bacteria</taxon>
        <taxon>Pseudomonadati</taxon>
        <taxon>Pseudomonadota</taxon>
        <taxon>Alphaproteobacteria</taxon>
        <taxon>Hyphomicrobiales</taxon>
        <taxon>Rhizobiaceae</taxon>
        <taxon>Rhizobium/Agrobacterium group</taxon>
        <taxon>Neorhizobium</taxon>
    </lineage>
</organism>
<dbReference type="InterPro" id="IPR027417">
    <property type="entry name" value="P-loop_NTPase"/>
</dbReference>
<feature type="binding site" description="in other chain" evidence="7">
    <location>
        <begin position="15"/>
        <end position="18"/>
    </location>
    <ligand>
        <name>IMP</name>
        <dbReference type="ChEBI" id="CHEBI:58053"/>
        <note>ligand shared between dimeric partners</note>
    </ligand>
</feature>
<comment type="subcellular location">
    <subcellularLocation>
        <location evidence="7">Cytoplasm</location>
    </subcellularLocation>
</comment>
<dbReference type="PANTHER" id="PTHR11846">
    <property type="entry name" value="ADENYLOSUCCINATE SYNTHETASE"/>
    <property type="match status" value="1"/>
</dbReference>
<dbReference type="Pfam" id="PF00709">
    <property type="entry name" value="Adenylsucc_synt"/>
    <property type="match status" value="1"/>
</dbReference>
<evidence type="ECO:0000256" key="4">
    <source>
        <dbReference type="ARBA" id="ARBA00022755"/>
    </source>
</evidence>
<sequence>MTIRAQAVIGAAYGDEGKGLMVDRLAAATQSAVVVRSNGGAQAGHTVISPIGHRHVFHHVGSGTFAGAATHFSRFFVAHPMLLLDEMAALENLGYRPRLTSDPNVQVTTPYDVIINQAIEMARGADRHGSCGLGFGETIERNLRPEFTLTMRDLFRPDLKARLIAIRDQWVPQRLKTLGITTLPEELAAALADQTTLLRFLEDCDATLDHVSLWPDRRLAQLGPVIFEAAQGLLLDQDFGAFPHVTRSNTGLANMLAIAAEAGIDMLDVVYATRIYTTRHGAGPLKCERPMLENIRVVDPTNAPNDWQGTLRLALLDLGLLRDAIVQDLALRRKGITVHAGLAVTCIDQAEGAFAVIDGDGVMMLDPADAAYEIARATGLPLVAESWGPQRGDVGRKVDVAA</sequence>
<feature type="active site" description="Proton acceptor" evidence="7">
    <location>
        <position position="15"/>
    </location>
</feature>
<keyword evidence="5 7" id="KW-0460">Magnesium</keyword>
<evidence type="ECO:0000256" key="6">
    <source>
        <dbReference type="ARBA" id="ARBA00023134"/>
    </source>
</evidence>
<comment type="subunit">
    <text evidence="7">Homodimer.</text>
</comment>
<feature type="binding site" evidence="7">
    <location>
        <begin position="346"/>
        <end position="348"/>
    </location>
    <ligand>
        <name>GTP</name>
        <dbReference type="ChEBI" id="CHEBI:37565"/>
    </ligand>
</feature>
<keyword evidence="3 7" id="KW-0547">Nucleotide-binding</keyword>
<dbReference type="Proteomes" id="UP001241472">
    <property type="component" value="Unassembled WGS sequence"/>
</dbReference>
<comment type="caution">
    <text evidence="8">The sequence shown here is derived from an EMBL/GenBank/DDBJ whole genome shotgun (WGS) entry which is preliminary data.</text>
</comment>
<dbReference type="EC" id="6.3.4.4" evidence="7"/>
<keyword evidence="6 7" id="KW-0342">GTP-binding</keyword>
<dbReference type="SMART" id="SM00788">
    <property type="entry name" value="Adenylsucc_synt"/>
    <property type="match status" value="1"/>
</dbReference>
<dbReference type="Gene3D" id="3.40.440.10">
    <property type="entry name" value="Adenylosuccinate Synthetase, subunit A, domain 1"/>
    <property type="match status" value="1"/>
</dbReference>
<dbReference type="EMBL" id="JAUSRF010000029">
    <property type="protein sequence ID" value="MDP9840533.1"/>
    <property type="molecule type" value="Genomic_DNA"/>
</dbReference>
<dbReference type="RefSeq" id="WP_306840038.1">
    <property type="nucleotide sequence ID" value="NZ_JAUSRF010000029.1"/>
</dbReference>
<comment type="similarity">
    <text evidence="7">Belongs to the adenylosuccinate synthetase family.</text>
</comment>
<comment type="function">
    <text evidence="7">Plays an important role in the de novo pathway of purine nucleotide biosynthesis. Catalyzes the first committed step in the biosynthesis of AMP from IMP.</text>
</comment>
<dbReference type="InterPro" id="IPR042109">
    <property type="entry name" value="Adenylosuccinate_synth_dom1"/>
</dbReference>
<feature type="active site" description="Proton donor" evidence="7">
    <location>
        <position position="45"/>
    </location>
</feature>
<comment type="cofactor">
    <cofactor evidence="7">
        <name>Mg(2+)</name>
        <dbReference type="ChEBI" id="CHEBI:18420"/>
    </cofactor>
    <text evidence="7">Binds 1 Mg(2+) ion per subunit.</text>
</comment>
<evidence type="ECO:0000313" key="8">
    <source>
        <dbReference type="EMBL" id="MDP9840533.1"/>
    </source>
</evidence>
<dbReference type="SUPFAM" id="SSF52540">
    <property type="entry name" value="P-loop containing nucleoside triphosphate hydrolases"/>
    <property type="match status" value="1"/>
</dbReference>
<dbReference type="Gene3D" id="1.10.300.10">
    <property type="entry name" value="Adenylosuccinate Synthetase, subunit A, domain 2"/>
    <property type="match status" value="1"/>
</dbReference>
<dbReference type="HAMAP" id="MF_00011">
    <property type="entry name" value="Adenylosucc_synth"/>
    <property type="match status" value="1"/>
</dbReference>
<accession>A0ABT9Q1D4</accession>
<feature type="binding site" evidence="7">
    <location>
        <position position="15"/>
    </location>
    <ligand>
        <name>Mg(2+)</name>
        <dbReference type="ChEBI" id="CHEBI:18420"/>
    </ligand>
</feature>
<evidence type="ECO:0000256" key="1">
    <source>
        <dbReference type="ARBA" id="ARBA00022598"/>
    </source>
</evidence>
<keyword evidence="4 7" id="KW-0658">Purine biosynthesis</keyword>
<evidence type="ECO:0000256" key="5">
    <source>
        <dbReference type="ARBA" id="ARBA00022842"/>
    </source>
</evidence>
<comment type="caution">
    <text evidence="7">Lacks conserved residue(s) required for the propagation of feature annotation.</text>
</comment>
<dbReference type="GO" id="GO:0004019">
    <property type="term" value="F:adenylosuccinate synthase activity"/>
    <property type="evidence" value="ECO:0007669"/>
    <property type="project" value="UniProtKB-EC"/>
</dbReference>
<feature type="binding site" evidence="7">
    <location>
        <position position="44"/>
    </location>
    <ligand>
        <name>Mg(2+)</name>
        <dbReference type="ChEBI" id="CHEBI:18420"/>
    </ligand>
</feature>
<keyword evidence="7" id="KW-0963">Cytoplasm</keyword>
<comment type="catalytic activity">
    <reaction evidence="7">
        <text>IMP + L-aspartate + GTP = N(6)-(1,2-dicarboxyethyl)-AMP + GDP + phosphate + 2 H(+)</text>
        <dbReference type="Rhea" id="RHEA:15753"/>
        <dbReference type="ChEBI" id="CHEBI:15378"/>
        <dbReference type="ChEBI" id="CHEBI:29991"/>
        <dbReference type="ChEBI" id="CHEBI:37565"/>
        <dbReference type="ChEBI" id="CHEBI:43474"/>
        <dbReference type="ChEBI" id="CHEBI:57567"/>
        <dbReference type="ChEBI" id="CHEBI:58053"/>
        <dbReference type="ChEBI" id="CHEBI:58189"/>
        <dbReference type="EC" id="6.3.4.4"/>
    </reaction>
</comment>
<gene>
    <name evidence="7" type="primary">purA</name>
    <name evidence="8" type="ORF">J2T09_005320</name>
</gene>
<protein>
    <recommendedName>
        <fullName evidence="7">Adenylosuccinate synthetase</fullName>
        <shortName evidence="7">AMPSase</shortName>
        <shortName evidence="7">AdSS</shortName>
        <ecNumber evidence="7">6.3.4.4</ecNumber>
    </recommendedName>
    <alternativeName>
        <fullName evidence="7">IMP--aspartate ligase</fullName>
    </alternativeName>
</protein>
<comment type="pathway">
    <text evidence="7">Purine metabolism; AMP biosynthesis via de novo pathway; AMP from IMP: step 1/2.</text>
</comment>
<feature type="binding site" evidence="7">
    <location>
        <begin position="14"/>
        <end position="20"/>
    </location>
    <ligand>
        <name>GTP</name>
        <dbReference type="ChEBI" id="CHEBI:37565"/>
    </ligand>
</feature>
<dbReference type="InterPro" id="IPR001114">
    <property type="entry name" value="Adenylosuccinate_synthetase"/>
</dbReference>
<name>A0ABT9Q1D4_9HYPH</name>
<evidence type="ECO:0000256" key="2">
    <source>
        <dbReference type="ARBA" id="ARBA00022723"/>
    </source>
</evidence>
<feature type="binding site" description="in other chain" evidence="7">
    <location>
        <position position="246"/>
    </location>
    <ligand>
        <name>IMP</name>
        <dbReference type="ChEBI" id="CHEBI:58053"/>
        <note>ligand shared between dimeric partners</note>
    </ligand>
</feature>
<evidence type="ECO:0000256" key="7">
    <source>
        <dbReference type="HAMAP-Rule" id="MF_00011"/>
    </source>
</evidence>
<evidence type="ECO:0000313" key="9">
    <source>
        <dbReference type="Proteomes" id="UP001241472"/>
    </source>
</evidence>
<feature type="binding site" evidence="7">
    <location>
        <begin position="44"/>
        <end position="46"/>
    </location>
    <ligand>
        <name>GTP</name>
        <dbReference type="ChEBI" id="CHEBI:37565"/>
    </ligand>
</feature>